<evidence type="ECO:0000256" key="1">
    <source>
        <dbReference type="ARBA" id="ARBA00005796"/>
    </source>
</evidence>
<comment type="catalytic activity">
    <reaction evidence="9">
        <text>oxaloacetate + GTP = phosphoenolpyruvate + GDP + CO2</text>
        <dbReference type="Rhea" id="RHEA:10388"/>
        <dbReference type="ChEBI" id="CHEBI:16452"/>
        <dbReference type="ChEBI" id="CHEBI:16526"/>
        <dbReference type="ChEBI" id="CHEBI:37565"/>
        <dbReference type="ChEBI" id="CHEBI:58189"/>
        <dbReference type="ChEBI" id="CHEBI:58702"/>
        <dbReference type="EC" id="4.1.1.32"/>
    </reaction>
</comment>
<dbReference type="PIRSF" id="PIRSF001348">
    <property type="entry name" value="PEP_carboxykinase_GTP"/>
    <property type="match status" value="1"/>
</dbReference>
<keyword evidence="5 9" id="KW-0210">Decarboxylase</keyword>
<feature type="binding site" evidence="9">
    <location>
        <begin position="224"/>
        <end position="226"/>
    </location>
    <ligand>
        <name>substrate</name>
    </ligand>
</feature>
<dbReference type="InterPro" id="IPR018091">
    <property type="entry name" value="PEP_carboxykin_GTP_CS"/>
</dbReference>
<dbReference type="PANTHER" id="PTHR11561">
    <property type="entry name" value="PHOSPHOENOLPYRUVATE CARBOXYKINASE"/>
    <property type="match status" value="1"/>
</dbReference>
<keyword evidence="4 9" id="KW-0547">Nucleotide-binding</keyword>
<feature type="binding site" evidence="9">
    <location>
        <position position="433"/>
    </location>
    <ligand>
        <name>GTP</name>
        <dbReference type="ChEBI" id="CHEBI:37565"/>
    </ligand>
</feature>
<evidence type="ECO:0000256" key="3">
    <source>
        <dbReference type="ARBA" id="ARBA00022723"/>
    </source>
</evidence>
<dbReference type="SUPFAM" id="SSF53795">
    <property type="entry name" value="PEP carboxykinase-like"/>
    <property type="match status" value="1"/>
</dbReference>
<keyword evidence="8 9" id="KW-0456">Lyase</keyword>
<sequence length="623" mass="68263">MNQPVMGGVAALNVPAYIKQQKLINWVADIAALTKPDRIYWCDGSQEEYERLCAEMVASGTMKKLNAEKRPNSYLACSDPSDVARVEDRTYICSATKEAAGPTNNWTEPGEMRHTLNGLFDGCMRGRTMYVVPFSMGPLGSPIAHIGVELSDSPYVAVNMKIMTRMGRAVYDVLGTDGAFVPCVHSVGAPLAAGQADVKWPCNSTKYIVHFPETREIWSFGSGYGGNALLGKKCFALRIASNMGYQEAQASDNNPGWLAEHMLILGVESPEGKKHYVAAAFPSACGKTNFAMLIPPASFNGWKVTTIGDDIAWIKPGADGRLYAINPEAGYFGVAPGTNEKTNYNCMASMRDNTIFTNVALTDDGDVWWEGLTKEAPSHLIDWQGKDWTPASGTKAAHPNARFTVAATQNPVIDSAWDDPAGVPISAFIFGGRRSTTVPLVTEARNWVEGVYMAATMGSETTAAAVGQMGVVRRDPFAMLPFIGYNMSDYFQHWLDMGVKVGKVNPAALPKIYCVNWFRTDDAGKFVWPGFGDNMRVLKWMLERIEGKAGGVENLFGTTPQYGDLNWDGLPFTQEQFDTITSIDKAAWVEELKLHTQLFEKLAYHLPQELADNKAALEKRLSA</sequence>
<comment type="cofactor">
    <cofactor evidence="9">
        <name>Mn(2+)</name>
        <dbReference type="ChEBI" id="CHEBI:29035"/>
    </cofactor>
    <text evidence="9">Binds 1 Mn(2+) ion per subunit.</text>
</comment>
<dbReference type="Pfam" id="PF17297">
    <property type="entry name" value="PEPCK_N"/>
    <property type="match status" value="1"/>
</dbReference>
<feature type="binding site" evidence="9">
    <location>
        <position position="85"/>
    </location>
    <ligand>
        <name>substrate</name>
    </ligand>
</feature>
<dbReference type="HAMAP" id="MF_00452">
    <property type="entry name" value="PEPCK_GTP"/>
    <property type="match status" value="1"/>
</dbReference>
<evidence type="ECO:0000256" key="4">
    <source>
        <dbReference type="ARBA" id="ARBA00022741"/>
    </source>
</evidence>
<keyword evidence="6 9" id="KW-0342">GTP-binding</keyword>
<dbReference type="Pfam" id="PF00821">
    <property type="entry name" value="PEPCK_GTP"/>
    <property type="match status" value="1"/>
</dbReference>
<evidence type="ECO:0000256" key="9">
    <source>
        <dbReference type="HAMAP-Rule" id="MF_00452"/>
    </source>
</evidence>
<dbReference type="NCBIfam" id="NF003253">
    <property type="entry name" value="PRK04210.1"/>
    <property type="match status" value="1"/>
</dbReference>
<feature type="binding site" evidence="9">
    <location>
        <position position="233"/>
    </location>
    <ligand>
        <name>Mn(2+)</name>
        <dbReference type="ChEBI" id="CHEBI:29035"/>
    </ligand>
</feature>
<dbReference type="Proteomes" id="UP001373909">
    <property type="component" value="Chromosome"/>
</dbReference>
<keyword evidence="9" id="KW-0963">Cytoplasm</keyword>
<feature type="binding site" evidence="9">
    <location>
        <position position="261"/>
    </location>
    <ligand>
        <name>Mn(2+)</name>
        <dbReference type="ChEBI" id="CHEBI:29035"/>
    </ligand>
</feature>
<comment type="function">
    <text evidence="9">Catalyzes the conversion of oxaloacetate (OAA) to phosphoenolpyruvate (PEP), the rate-limiting step in the metabolic pathway that produces glucose from lactate and other precursors derived from the citric acid cycle.</text>
</comment>
<feature type="active site" evidence="9">
    <location>
        <position position="285"/>
    </location>
</feature>
<dbReference type="InterPro" id="IPR008209">
    <property type="entry name" value="PEP_carboxykinase_GTP"/>
</dbReference>
<evidence type="ECO:0000256" key="2">
    <source>
        <dbReference type="ARBA" id="ARBA00022432"/>
    </source>
</evidence>
<evidence type="ECO:0000256" key="8">
    <source>
        <dbReference type="ARBA" id="ARBA00023239"/>
    </source>
</evidence>
<dbReference type="InterPro" id="IPR008210">
    <property type="entry name" value="PEP_carboxykinase_N"/>
</dbReference>
<dbReference type="PROSITE" id="PS00505">
    <property type="entry name" value="PEPCK_GTP"/>
    <property type="match status" value="1"/>
</dbReference>
<reference evidence="12 13" key="1">
    <citation type="submission" date="2024-01" db="EMBL/GenBank/DDBJ databases">
        <title>Draft genome sequences of nine bacterial species from freshwater ponds near Washington, DC.</title>
        <authorList>
            <person name="Pavloudi C."/>
            <person name="Oliver L."/>
            <person name="Slattery K."/>
            <person name="Lissner G."/>
            <person name="Saw J.H."/>
        </authorList>
    </citation>
    <scope>NUCLEOTIDE SEQUENCE [LARGE SCALE GENOMIC DNA]</scope>
    <source>
        <strain evidence="13">TB1-E2</strain>
    </source>
</reference>
<gene>
    <name evidence="9" type="primary">pckG</name>
    <name evidence="12" type="ORF">OPV09_00240</name>
</gene>
<dbReference type="SUPFAM" id="SSF68923">
    <property type="entry name" value="PEP carboxykinase N-terminal domain"/>
    <property type="match status" value="1"/>
</dbReference>
<keyword evidence="7 9" id="KW-0464">Manganese</keyword>
<dbReference type="InterPro" id="IPR013035">
    <property type="entry name" value="PEP_carboxykinase_C"/>
</dbReference>
<feature type="binding site" evidence="9">
    <location>
        <position position="310"/>
    </location>
    <ligand>
        <name>Mn(2+)</name>
        <dbReference type="ChEBI" id="CHEBI:29035"/>
    </ligand>
</feature>
<dbReference type="EC" id="4.1.1.32" evidence="9"/>
<dbReference type="InterPro" id="IPR035078">
    <property type="entry name" value="PEP_carboxykinase_GTP_N"/>
</dbReference>
<evidence type="ECO:0000313" key="13">
    <source>
        <dbReference type="Proteomes" id="UP001373909"/>
    </source>
</evidence>
<accession>A0ABZ2GPT1</accession>
<comment type="pathway">
    <text evidence="9">Carbohydrate biosynthesis; gluconeogenesis.</text>
</comment>
<feature type="binding site" evidence="9">
    <location>
        <position position="283"/>
    </location>
    <ligand>
        <name>substrate</name>
    </ligand>
</feature>
<dbReference type="RefSeq" id="WP_319993507.1">
    <property type="nucleotide sequence ID" value="NZ_CP142523.1"/>
</dbReference>
<evidence type="ECO:0000256" key="5">
    <source>
        <dbReference type="ARBA" id="ARBA00022793"/>
    </source>
</evidence>
<feature type="binding site" evidence="9">
    <location>
        <begin position="400"/>
        <end position="402"/>
    </location>
    <ligand>
        <name>substrate</name>
    </ligand>
</feature>
<feature type="binding site" evidence="9">
    <location>
        <begin position="284"/>
        <end position="289"/>
    </location>
    <ligand>
        <name>GTP</name>
        <dbReference type="ChEBI" id="CHEBI:37565"/>
    </ligand>
</feature>
<feature type="domain" description="Phosphoenolpyruvate carboxykinase GTP-utilising N-terminal" evidence="11">
    <location>
        <begin position="25"/>
        <end position="244"/>
    </location>
</feature>
<dbReference type="CDD" id="cd00819">
    <property type="entry name" value="PEPCK_GTP"/>
    <property type="match status" value="1"/>
</dbReference>
<comment type="subunit">
    <text evidence="9">Monomer.</text>
</comment>
<evidence type="ECO:0000313" key="12">
    <source>
        <dbReference type="EMBL" id="WWO46593.1"/>
    </source>
</evidence>
<feature type="binding site" evidence="9">
    <location>
        <begin position="531"/>
        <end position="534"/>
    </location>
    <ligand>
        <name>GTP</name>
        <dbReference type="ChEBI" id="CHEBI:37565"/>
    </ligand>
</feature>
<dbReference type="InterPro" id="IPR035077">
    <property type="entry name" value="PEP_carboxykinase_GTP_C"/>
</dbReference>
<dbReference type="GO" id="GO:0004613">
    <property type="term" value="F:phosphoenolpyruvate carboxykinase (GTP) activity"/>
    <property type="evidence" value="ECO:0007669"/>
    <property type="project" value="UniProtKB-EC"/>
</dbReference>
<dbReference type="Gene3D" id="3.40.449.10">
    <property type="entry name" value="Phosphoenolpyruvate Carboxykinase, domain 1"/>
    <property type="match status" value="1"/>
</dbReference>
<keyword evidence="2 9" id="KW-0312">Gluconeogenesis</keyword>
<evidence type="ECO:0000256" key="7">
    <source>
        <dbReference type="ARBA" id="ARBA00023211"/>
    </source>
</evidence>
<dbReference type="Gene3D" id="2.170.8.10">
    <property type="entry name" value="Phosphoenolpyruvate Carboxykinase, domain 2"/>
    <property type="match status" value="1"/>
</dbReference>
<organism evidence="12 13">
    <name type="scientific">Janthinobacterium aestuarii</name>
    <dbReference type="NCBI Taxonomy" id="2985511"/>
    <lineage>
        <taxon>Bacteria</taxon>
        <taxon>Pseudomonadati</taxon>
        <taxon>Pseudomonadota</taxon>
        <taxon>Betaproteobacteria</taxon>
        <taxon>Burkholderiales</taxon>
        <taxon>Oxalobacteraceae</taxon>
        <taxon>Janthinobacterium</taxon>
    </lineage>
</organism>
<comment type="subcellular location">
    <subcellularLocation>
        <location evidence="9">Cytoplasm</location>
    </subcellularLocation>
</comment>
<name>A0ABZ2GPT1_9BURK</name>
<feature type="domain" description="Phosphoenolpyruvate carboxykinase C-terminal P-loop" evidence="10">
    <location>
        <begin position="257"/>
        <end position="620"/>
    </location>
</feature>
<dbReference type="EMBL" id="CP142523">
    <property type="protein sequence ID" value="WWO46593.1"/>
    <property type="molecule type" value="Genomic_DNA"/>
</dbReference>
<keyword evidence="3 9" id="KW-0479">Metal-binding</keyword>
<dbReference type="Gene3D" id="3.90.228.20">
    <property type="match status" value="1"/>
</dbReference>
<keyword evidence="13" id="KW-1185">Reference proteome</keyword>
<feature type="binding site" evidence="9">
    <location>
        <position position="402"/>
    </location>
    <ligand>
        <name>GTP</name>
        <dbReference type="ChEBI" id="CHEBI:37565"/>
    </ligand>
</feature>
<comment type="similarity">
    <text evidence="1 9">Belongs to the phosphoenolpyruvate carboxykinase [GTP] family.</text>
</comment>
<proteinExistence type="inferred from homology"/>
<evidence type="ECO:0000259" key="10">
    <source>
        <dbReference type="Pfam" id="PF00821"/>
    </source>
</evidence>
<evidence type="ECO:0000256" key="6">
    <source>
        <dbReference type="ARBA" id="ARBA00023134"/>
    </source>
</evidence>
<evidence type="ECO:0000259" key="11">
    <source>
        <dbReference type="Pfam" id="PF17297"/>
    </source>
</evidence>
<protein>
    <recommendedName>
        <fullName evidence="9">Phosphoenolpyruvate carboxykinase [GTP]</fullName>
        <shortName evidence="9">PEP carboxykinase</shortName>
        <shortName evidence="9">PEPCK</shortName>
        <ecNumber evidence="9">4.1.1.32</ecNumber>
    </recommendedName>
    <alternativeName>
        <fullName evidence="9">GTP-dependent phosphoenolpyruvate carboxykinase</fullName>
        <shortName evidence="9">GTP-PEPCK</shortName>
    </alternativeName>
</protein>
<dbReference type="PANTHER" id="PTHR11561:SF0">
    <property type="entry name" value="PHOSPHOENOLPYRUVATE CARBOXYKINASE [GTP]-RELATED"/>
    <property type="match status" value="1"/>
</dbReference>